<dbReference type="Proteomes" id="UP000231912">
    <property type="component" value="Unassembled WGS sequence"/>
</dbReference>
<dbReference type="InterPro" id="IPR007801">
    <property type="entry name" value="MbnB/TglH/ChrH"/>
</dbReference>
<reference evidence="1 2" key="1">
    <citation type="submission" date="2017-07" db="EMBL/GenBank/DDBJ databases">
        <title>Leptospira spp. isolated from tropical soils.</title>
        <authorList>
            <person name="Thibeaux R."/>
            <person name="Iraola G."/>
            <person name="Ferres I."/>
            <person name="Bierque E."/>
            <person name="Girault D."/>
            <person name="Soupe-Gilbert M.-E."/>
            <person name="Picardeau M."/>
            <person name="Goarant C."/>
        </authorList>
    </citation>
    <scope>NUCLEOTIDE SEQUENCE [LARGE SCALE GENOMIC DNA]</scope>
    <source>
        <strain evidence="1 2">FH2-C-A2</strain>
    </source>
</reference>
<dbReference type="SUPFAM" id="SSF51658">
    <property type="entry name" value="Xylose isomerase-like"/>
    <property type="match status" value="1"/>
</dbReference>
<organism evidence="1 2">
    <name type="scientific">Leptospira wolffii</name>
    <dbReference type="NCBI Taxonomy" id="409998"/>
    <lineage>
        <taxon>Bacteria</taxon>
        <taxon>Pseudomonadati</taxon>
        <taxon>Spirochaetota</taxon>
        <taxon>Spirochaetia</taxon>
        <taxon>Leptospirales</taxon>
        <taxon>Leptospiraceae</taxon>
        <taxon>Leptospira</taxon>
    </lineage>
</organism>
<dbReference type="Pfam" id="PF05114">
    <property type="entry name" value="MbnB_TglH_ChrH"/>
    <property type="match status" value="1"/>
</dbReference>
<accession>A0A2M9ZFW7</accession>
<dbReference type="PANTHER" id="PTHR42194:SF1">
    <property type="entry name" value="UPF0276 PROTEIN HI_1600"/>
    <property type="match status" value="1"/>
</dbReference>
<dbReference type="InterPro" id="IPR036237">
    <property type="entry name" value="Xyl_isomerase-like_sf"/>
</dbReference>
<proteinExistence type="predicted"/>
<dbReference type="NCBIfam" id="NF003818">
    <property type="entry name" value="PRK05409.1"/>
    <property type="match status" value="1"/>
</dbReference>
<dbReference type="AlphaFoldDB" id="A0A2M9ZFW7"/>
<sequence length="271" mass="31578">MSKIGIGLRREHYAYLREGGRVRAGWFEAITENYMDSKGKPLETLEFIRADHPIALHGVSLSILGEKFPDDKYLKNWKELIERIQPFLVSDHLCWTESGNAHLHDLLPFPFTREFLDFASDRVDRIQNVLGRQILLENVSTYLRFKNDSMSEWDFLGELSRRSGCGILLDINNIYVNSVNHGFPAEVYLDSVPWENVKQIHVAGYTDTGDFLFDTHSRPVSEEVWKLAERFSSKLRDLPILLEWDDEIPTFREVEEEAFKMNKILNAENRL</sequence>
<evidence type="ECO:0000313" key="2">
    <source>
        <dbReference type="Proteomes" id="UP000231912"/>
    </source>
</evidence>
<gene>
    <name evidence="1" type="ORF">CH371_04365</name>
</gene>
<dbReference type="Gene3D" id="3.20.20.150">
    <property type="entry name" value="Divalent-metal-dependent TIM barrel enzymes"/>
    <property type="match status" value="1"/>
</dbReference>
<dbReference type="RefSeq" id="WP_100757789.1">
    <property type="nucleotide sequence ID" value="NZ_NPDT01000001.1"/>
</dbReference>
<evidence type="ECO:0000313" key="1">
    <source>
        <dbReference type="EMBL" id="PJZ67285.1"/>
    </source>
</evidence>
<protein>
    <recommendedName>
        <fullName evidence="3">DUF692 domain-containing protein</fullName>
    </recommendedName>
</protein>
<comment type="caution">
    <text evidence="1">The sequence shown here is derived from an EMBL/GenBank/DDBJ whole genome shotgun (WGS) entry which is preliminary data.</text>
</comment>
<name>A0A2M9ZFW7_9LEPT</name>
<dbReference type="EMBL" id="NPDT01000001">
    <property type="protein sequence ID" value="PJZ67285.1"/>
    <property type="molecule type" value="Genomic_DNA"/>
</dbReference>
<dbReference type="PANTHER" id="PTHR42194">
    <property type="entry name" value="UPF0276 PROTEIN HI_1600"/>
    <property type="match status" value="1"/>
</dbReference>
<evidence type="ECO:0008006" key="3">
    <source>
        <dbReference type="Google" id="ProtNLM"/>
    </source>
</evidence>